<proteinExistence type="predicted"/>
<dbReference type="InterPro" id="IPR003945">
    <property type="entry name" value="NU5C-like"/>
</dbReference>
<dbReference type="Proteomes" id="UP000196694">
    <property type="component" value="Unassembled WGS sequence"/>
</dbReference>
<feature type="transmembrane region" description="Helical" evidence="5">
    <location>
        <begin position="496"/>
        <end position="516"/>
    </location>
</feature>
<feature type="transmembrane region" description="Helical" evidence="5">
    <location>
        <begin position="87"/>
        <end position="107"/>
    </location>
</feature>
<evidence type="ECO:0000256" key="4">
    <source>
        <dbReference type="ARBA" id="ARBA00023136"/>
    </source>
</evidence>
<dbReference type="KEGG" id="pdl:Pyrde_1528"/>
<dbReference type="PANTHER" id="PTHR42829:SF2">
    <property type="entry name" value="NADH-UBIQUINONE OXIDOREDUCTASE CHAIN 5"/>
    <property type="match status" value="1"/>
</dbReference>
<keyword evidence="3 5" id="KW-1133">Transmembrane helix</keyword>
<feature type="transmembrane region" description="Helical" evidence="5">
    <location>
        <begin position="174"/>
        <end position="194"/>
    </location>
</feature>
<accession>A0A0P0N4L7</accession>
<feature type="domain" description="NADH-Ubiquinone oxidoreductase (complex I) chain 5 N-terminal" evidence="7">
    <location>
        <begin position="78"/>
        <end position="120"/>
    </location>
</feature>
<protein>
    <submittedName>
        <fullName evidence="8">NADH-ubiquinone oxidoreductase chain L</fullName>
    </submittedName>
</protein>
<feature type="transmembrane region" description="Helical" evidence="5">
    <location>
        <begin position="308"/>
        <end position="326"/>
    </location>
</feature>
<feature type="transmembrane region" description="Helical" evidence="5">
    <location>
        <begin position="462"/>
        <end position="484"/>
    </location>
</feature>
<feature type="transmembrane region" description="Helical" evidence="5">
    <location>
        <begin position="387"/>
        <end position="405"/>
    </location>
</feature>
<dbReference type="RefSeq" id="WP_055409649.1">
    <property type="nucleotide sequence ID" value="NZ_CP013011.1"/>
</dbReference>
<dbReference type="InterPro" id="IPR001750">
    <property type="entry name" value="ND/Mrp_TM"/>
</dbReference>
<evidence type="ECO:0000313" key="9">
    <source>
        <dbReference type="EMBL" id="OWJ54534.1"/>
    </source>
</evidence>
<keyword evidence="8" id="KW-0830">Ubiquinone</keyword>
<feature type="transmembrane region" description="Helical" evidence="5">
    <location>
        <begin position="35"/>
        <end position="55"/>
    </location>
</feature>
<comment type="subcellular location">
    <subcellularLocation>
        <location evidence="1">Membrane</location>
        <topology evidence="1">Multi-pass membrane protein</topology>
    </subcellularLocation>
</comment>
<feature type="transmembrane region" description="Helical" evidence="5">
    <location>
        <begin position="200"/>
        <end position="223"/>
    </location>
</feature>
<feature type="transmembrane region" description="Helical" evidence="5">
    <location>
        <begin position="346"/>
        <end position="367"/>
    </location>
</feature>
<gene>
    <name evidence="9" type="ORF">Pdsh_06660</name>
    <name evidence="8" type="ORF">Pyrde_1528</name>
</gene>
<keyword evidence="2 5" id="KW-0812">Transmembrane</keyword>
<dbReference type="GO" id="GO:0015990">
    <property type="term" value="P:electron transport coupled proton transport"/>
    <property type="evidence" value="ECO:0007669"/>
    <property type="project" value="TreeGrafter"/>
</dbReference>
<evidence type="ECO:0000256" key="3">
    <source>
        <dbReference type="ARBA" id="ARBA00022989"/>
    </source>
</evidence>
<evidence type="ECO:0000313" key="8">
    <source>
        <dbReference type="EMBL" id="ALL01571.1"/>
    </source>
</evidence>
<dbReference type="STRING" id="1273541.Pyrde_1528"/>
<evidence type="ECO:0000259" key="7">
    <source>
        <dbReference type="Pfam" id="PF00662"/>
    </source>
</evidence>
<dbReference type="PRINTS" id="PR01434">
    <property type="entry name" value="NADHDHGNASE5"/>
</dbReference>
<dbReference type="Gene3D" id="1.20.5.2700">
    <property type="match status" value="1"/>
</dbReference>
<keyword evidence="11" id="KW-1185">Reference proteome</keyword>
<evidence type="ECO:0000256" key="5">
    <source>
        <dbReference type="SAM" id="Phobius"/>
    </source>
</evidence>
<feature type="transmembrane region" description="Helical" evidence="5">
    <location>
        <begin position="425"/>
        <end position="450"/>
    </location>
</feature>
<dbReference type="EMBL" id="NCQP01000004">
    <property type="protein sequence ID" value="OWJ54534.1"/>
    <property type="molecule type" value="Genomic_DNA"/>
</dbReference>
<reference evidence="8 10" key="1">
    <citation type="submission" date="2015-10" db="EMBL/GenBank/DDBJ databases">
        <title>Complete genome sequence of hyperthermophilic archaeon Pyrodictium delaneyi Su06.</title>
        <authorList>
            <person name="Jung J.-H."/>
            <person name="Lin J."/>
            <person name="Holden J.F."/>
            <person name="Park C.-S."/>
        </authorList>
    </citation>
    <scope>NUCLEOTIDE SEQUENCE [LARGE SCALE GENOMIC DNA]</scope>
    <source>
        <strain evidence="8 10">Su06</strain>
    </source>
</reference>
<keyword evidence="4 5" id="KW-0472">Membrane</keyword>
<dbReference type="PATRIC" id="fig|1273541.4.peg.1630"/>
<dbReference type="Pfam" id="PF00662">
    <property type="entry name" value="Proton_antipo_N"/>
    <property type="match status" value="1"/>
</dbReference>
<feature type="transmembrane region" description="Helical" evidence="5">
    <location>
        <begin position="143"/>
        <end position="162"/>
    </location>
</feature>
<feature type="transmembrane region" description="Helical" evidence="5">
    <location>
        <begin position="280"/>
        <end position="301"/>
    </location>
</feature>
<dbReference type="AlphaFoldDB" id="A0A0P0N4L7"/>
<evidence type="ECO:0000256" key="2">
    <source>
        <dbReference type="ARBA" id="ARBA00022692"/>
    </source>
</evidence>
<evidence type="ECO:0000313" key="10">
    <source>
        <dbReference type="Proteomes" id="UP000058613"/>
    </source>
</evidence>
<evidence type="ECO:0000259" key="6">
    <source>
        <dbReference type="Pfam" id="PF00361"/>
    </source>
</evidence>
<feature type="transmembrane region" description="Helical" evidence="5">
    <location>
        <begin position="256"/>
        <end position="274"/>
    </location>
</feature>
<evidence type="ECO:0000313" key="11">
    <source>
        <dbReference type="Proteomes" id="UP000196694"/>
    </source>
</evidence>
<feature type="transmembrane region" description="Helical" evidence="5">
    <location>
        <begin position="592"/>
        <end position="613"/>
    </location>
</feature>
<dbReference type="OrthoDB" id="371891at2157"/>
<feature type="transmembrane region" description="Helical" evidence="5">
    <location>
        <begin position="119"/>
        <end position="137"/>
    </location>
</feature>
<name>A0A0P0N4L7_9CREN</name>
<dbReference type="EMBL" id="CP013011">
    <property type="protein sequence ID" value="ALL01571.1"/>
    <property type="molecule type" value="Genomic_DNA"/>
</dbReference>
<reference evidence="9 11" key="2">
    <citation type="submission" date="2017-05" db="EMBL/GenBank/DDBJ databases">
        <title>The draft genome of the hyperthermophilic archaeon 'Pyrodictium delaneyi strain Hulk', an iron and nitrate reducer, reveals the capacity for sulfate reduction.</title>
        <authorList>
            <person name="Demey L.M."/>
            <person name="Miller C."/>
            <person name="Manzella M."/>
            <person name="Reguera G."/>
            <person name="Kashefi K."/>
        </authorList>
    </citation>
    <scope>NUCLEOTIDE SEQUENCE [LARGE SCALE GENOMIC DNA]</scope>
    <source>
        <strain evidence="9 11">Hulk</strain>
    </source>
</reference>
<dbReference type="Proteomes" id="UP000058613">
    <property type="component" value="Chromosome"/>
</dbReference>
<dbReference type="GO" id="GO:0042773">
    <property type="term" value="P:ATP synthesis coupled electron transport"/>
    <property type="evidence" value="ECO:0007669"/>
    <property type="project" value="InterPro"/>
</dbReference>
<feature type="domain" description="NADH:quinone oxidoreductase/Mrp antiporter transmembrane" evidence="6">
    <location>
        <begin position="138"/>
        <end position="433"/>
    </location>
</feature>
<organism evidence="8 10">
    <name type="scientific">Pyrodictium delaneyi</name>
    <dbReference type="NCBI Taxonomy" id="1273541"/>
    <lineage>
        <taxon>Archaea</taxon>
        <taxon>Thermoproteota</taxon>
        <taxon>Thermoprotei</taxon>
        <taxon>Desulfurococcales</taxon>
        <taxon>Pyrodictiaceae</taxon>
        <taxon>Pyrodictium</taxon>
    </lineage>
</organism>
<dbReference type="GO" id="GO:0016020">
    <property type="term" value="C:membrane"/>
    <property type="evidence" value="ECO:0007669"/>
    <property type="project" value="UniProtKB-SubCell"/>
</dbReference>
<dbReference type="GO" id="GO:0008137">
    <property type="term" value="F:NADH dehydrogenase (ubiquinone) activity"/>
    <property type="evidence" value="ECO:0007669"/>
    <property type="project" value="InterPro"/>
</dbReference>
<dbReference type="GO" id="GO:0003954">
    <property type="term" value="F:NADH dehydrogenase activity"/>
    <property type="evidence" value="ECO:0007669"/>
    <property type="project" value="TreeGrafter"/>
</dbReference>
<sequence length="615" mass="64503">METASLTTLGYAIILTPLAASPVVALAGRFLGRRAAWGLALATGSTVLMLALLIYSKAPETAFYIEGPSLPLVPGGGFSLSLYIDGLAALFSLIVGLVGLLVILYSYSYMAEDPGYSRYYSLLVLFLGAMEGLVLTGSLVALYMFWEMVGLCSFALIAHYYSPRASAAGVKAFLTTRIGDTALLVGIVYVYTILGSVEYPVLAASGLAALKLFLLLAFVGAVAKSAQLPLHVWLPDAMEGPTPVSALIHAATMVKAGIYLVLRIASLALIGGSVALPQSFMQLVVLVGAATALYAAVSAAAQYDAKRLLAYSTISQLGFMFAALGLTWRVGVEGLVAVLEHVASHAVFKALLFLAVGVVIHEFEPIFGPEIARDMRYVAGAARRSPLLAASLVAGAAALAGIPPFNGAWSKEAIIGVALSTEPLVALVLLAASVATAFYSVKLVYYLVFAEPRYKEIRVEEIPAFMAAPLLFLIVMTLVSPLLVVPPFQPSEAGPLAVAASLAAAAAGLGTAFLLYTRKVATLRLAALQRAALEGFYIDRIYTRIIAPSILFAVNLSARGLVEIVDAVVDAATSFSLQLGGMLRSLHGGKLSYYYAVYLAGLVLLIIVALVSMGG</sequence>
<dbReference type="Pfam" id="PF00361">
    <property type="entry name" value="Proton_antipo_M"/>
    <property type="match status" value="1"/>
</dbReference>
<dbReference type="PANTHER" id="PTHR42829">
    <property type="entry name" value="NADH-UBIQUINONE OXIDOREDUCTASE CHAIN 5"/>
    <property type="match status" value="1"/>
</dbReference>
<dbReference type="InterPro" id="IPR001516">
    <property type="entry name" value="Proton_antipo_N"/>
</dbReference>
<evidence type="ECO:0000256" key="1">
    <source>
        <dbReference type="ARBA" id="ARBA00004141"/>
    </source>
</evidence>
<feature type="transmembrane region" description="Helical" evidence="5">
    <location>
        <begin position="6"/>
        <end position="28"/>
    </location>
</feature>
<dbReference type="GeneID" id="26099868"/>